<evidence type="ECO:0000313" key="7">
    <source>
        <dbReference type="EMBL" id="TVM36751.1"/>
    </source>
</evidence>
<organism evidence="7 8">
    <name type="scientific">Oceanidesulfovibrio marinus</name>
    <dbReference type="NCBI Taxonomy" id="370038"/>
    <lineage>
        <taxon>Bacteria</taxon>
        <taxon>Pseudomonadati</taxon>
        <taxon>Thermodesulfobacteriota</taxon>
        <taxon>Desulfovibrionia</taxon>
        <taxon>Desulfovibrionales</taxon>
        <taxon>Desulfovibrionaceae</taxon>
        <taxon>Oceanidesulfovibrio</taxon>
    </lineage>
</organism>
<dbReference type="PANTHER" id="PTHR33507">
    <property type="entry name" value="INNER MEMBRANE PROTEIN YBBJ"/>
    <property type="match status" value="1"/>
</dbReference>
<feature type="transmembrane region" description="Helical" evidence="5">
    <location>
        <begin position="7"/>
        <end position="36"/>
    </location>
</feature>
<evidence type="ECO:0000313" key="8">
    <source>
        <dbReference type="Proteomes" id="UP000434052"/>
    </source>
</evidence>
<evidence type="ECO:0000256" key="1">
    <source>
        <dbReference type="ARBA" id="ARBA00004141"/>
    </source>
</evidence>
<dbReference type="InterPro" id="IPR052165">
    <property type="entry name" value="Membrane_assoc_protease"/>
</dbReference>
<dbReference type="PANTHER" id="PTHR33507:SF3">
    <property type="entry name" value="INNER MEMBRANE PROTEIN YBBJ"/>
    <property type="match status" value="1"/>
</dbReference>
<accession>A0A6P1ZLD2</accession>
<comment type="caution">
    <text evidence="7">The sequence shown here is derived from an EMBL/GenBank/DDBJ whole genome shotgun (WGS) entry which is preliminary data.</text>
</comment>
<evidence type="ECO:0000256" key="3">
    <source>
        <dbReference type="ARBA" id="ARBA00022989"/>
    </source>
</evidence>
<protein>
    <submittedName>
        <fullName evidence="7">NfeD family protein</fullName>
    </submittedName>
</protein>
<evidence type="ECO:0000259" key="6">
    <source>
        <dbReference type="Pfam" id="PF01957"/>
    </source>
</evidence>
<name>A0A6P1ZLD2_9BACT</name>
<evidence type="ECO:0000256" key="2">
    <source>
        <dbReference type="ARBA" id="ARBA00022692"/>
    </source>
</evidence>
<feature type="domain" description="NfeD-like C-terminal" evidence="6">
    <location>
        <begin position="87"/>
        <end position="146"/>
    </location>
</feature>
<dbReference type="Pfam" id="PF01957">
    <property type="entry name" value="NfeD"/>
    <property type="match status" value="1"/>
</dbReference>
<dbReference type="RefSeq" id="WP_144233803.1">
    <property type="nucleotide sequence ID" value="NZ_QMIF01000001.1"/>
</dbReference>
<feature type="transmembrane region" description="Helical" evidence="5">
    <location>
        <begin position="48"/>
        <end position="66"/>
    </location>
</feature>
<keyword evidence="3 5" id="KW-1133">Transmembrane helix</keyword>
<keyword evidence="2 5" id="KW-0812">Transmembrane</keyword>
<dbReference type="InterPro" id="IPR012340">
    <property type="entry name" value="NA-bd_OB-fold"/>
</dbReference>
<keyword evidence="4 5" id="KW-0472">Membrane</keyword>
<proteinExistence type="predicted"/>
<evidence type="ECO:0000256" key="4">
    <source>
        <dbReference type="ARBA" id="ARBA00023136"/>
    </source>
</evidence>
<dbReference type="Gene3D" id="2.40.50.140">
    <property type="entry name" value="Nucleic acid-binding proteins"/>
    <property type="match status" value="1"/>
</dbReference>
<dbReference type="OrthoDB" id="5432219at2"/>
<comment type="subcellular location">
    <subcellularLocation>
        <location evidence="1">Membrane</location>
        <topology evidence="1">Multi-pass membrane protein</topology>
    </subcellularLocation>
</comment>
<dbReference type="Proteomes" id="UP000434052">
    <property type="component" value="Unassembled WGS sequence"/>
</dbReference>
<dbReference type="EMBL" id="QMIF01000001">
    <property type="protein sequence ID" value="TVM36751.1"/>
    <property type="molecule type" value="Genomic_DNA"/>
</dbReference>
<dbReference type="GO" id="GO:0005886">
    <property type="term" value="C:plasma membrane"/>
    <property type="evidence" value="ECO:0007669"/>
    <property type="project" value="TreeGrafter"/>
</dbReference>
<gene>
    <name evidence="7" type="ORF">DQK91_02190</name>
</gene>
<dbReference type="AlphaFoldDB" id="A0A6P1ZLD2"/>
<evidence type="ECO:0000256" key="5">
    <source>
        <dbReference type="SAM" id="Phobius"/>
    </source>
</evidence>
<reference evidence="7 8" key="1">
    <citation type="submission" date="2018-06" db="EMBL/GenBank/DDBJ databases">
        <title>Complete genome of Desulfovibrio marinus P48SEP.</title>
        <authorList>
            <person name="Crispim J.S."/>
            <person name="Vidigal P.M.P."/>
            <person name="Silva L.C.F."/>
            <person name="Araujo L.C."/>
            <person name="Laguardia C.N."/>
            <person name="Dias R.S."/>
            <person name="Sousa M.P."/>
            <person name="Paula S.O."/>
            <person name="Silva C."/>
        </authorList>
    </citation>
    <scope>NUCLEOTIDE SEQUENCE [LARGE SCALE GENOMIC DNA]</scope>
    <source>
        <strain evidence="7 8">P48SEP</strain>
    </source>
</reference>
<sequence length="154" mass="16401">MSATLIWFLVGVAFVVAELLMPGFILLFFALGSWLTAAAMLFFPSLTLQWQIAGFLAASLAFLFSLRRVALRTFSGNQSSQAEDDADPMAGRNAVVTKPIQPGHPGEVKCMGSFWRAESGVAIEEGATVRVAGKASADGLTLEVHPLTSEANKP</sequence>
<dbReference type="InterPro" id="IPR002810">
    <property type="entry name" value="NfeD-like_C"/>
</dbReference>
<dbReference type="SUPFAM" id="SSF141322">
    <property type="entry name" value="NfeD domain-like"/>
    <property type="match status" value="1"/>
</dbReference>